<evidence type="ECO:0000313" key="1">
    <source>
        <dbReference type="EMBL" id="TXN18656.1"/>
    </source>
</evidence>
<dbReference type="AlphaFoldDB" id="A0AA46L9A0"/>
<accession>A0AA46L9A0</accession>
<protein>
    <submittedName>
        <fullName evidence="1">Uncharacterized protein</fullName>
    </submittedName>
</protein>
<dbReference type="EMBL" id="VRMQ01000001">
    <property type="protein sequence ID" value="TXN18656.1"/>
    <property type="molecule type" value="Genomic_DNA"/>
</dbReference>
<name>A0AA46L9A0_VIBPH</name>
<evidence type="ECO:0000313" key="2">
    <source>
        <dbReference type="Proteomes" id="UP000321504"/>
    </source>
</evidence>
<sequence>MLAHGQFAHLHPISFAFTNLLLCCFDIHPKIKVRFKVNPHFEDKSD</sequence>
<gene>
    <name evidence="1" type="ORF">FVP01_06625</name>
</gene>
<reference evidence="1 2" key="1">
    <citation type="submission" date="2019-08" db="EMBL/GenBank/DDBJ databases">
        <title>Emerging of two pre-pandemic pathogenic O4:KUT lineages of Vibrio parahaemolyticus in coastal eastern China.</title>
        <authorList>
            <person name="Yu H."/>
        </authorList>
    </citation>
    <scope>NUCLEOTIDE SEQUENCE [LARGE SCALE GENOMIC DNA]</scope>
    <source>
        <strain evidence="1 2">HZ17-383</strain>
    </source>
</reference>
<organism evidence="1 2">
    <name type="scientific">Vibrio parahaemolyticus</name>
    <dbReference type="NCBI Taxonomy" id="670"/>
    <lineage>
        <taxon>Bacteria</taxon>
        <taxon>Pseudomonadati</taxon>
        <taxon>Pseudomonadota</taxon>
        <taxon>Gammaproteobacteria</taxon>
        <taxon>Vibrionales</taxon>
        <taxon>Vibrionaceae</taxon>
        <taxon>Vibrio</taxon>
    </lineage>
</organism>
<proteinExistence type="predicted"/>
<dbReference type="Proteomes" id="UP000321504">
    <property type="component" value="Unassembled WGS sequence"/>
</dbReference>
<comment type="caution">
    <text evidence="1">The sequence shown here is derived from an EMBL/GenBank/DDBJ whole genome shotgun (WGS) entry which is preliminary data.</text>
</comment>